<evidence type="ECO:0000256" key="9">
    <source>
        <dbReference type="ARBA" id="ARBA00023125"/>
    </source>
</evidence>
<dbReference type="GO" id="GO:0046872">
    <property type="term" value="F:metal ion binding"/>
    <property type="evidence" value="ECO:0007669"/>
    <property type="project" value="UniProtKB-KW"/>
</dbReference>
<feature type="domain" description="Helicase ATP-binding" evidence="13">
    <location>
        <begin position="117"/>
        <end position="283"/>
    </location>
</feature>
<dbReference type="GO" id="GO:0006302">
    <property type="term" value="P:double-strand break repair"/>
    <property type="evidence" value="ECO:0007669"/>
    <property type="project" value="InterPro"/>
</dbReference>
<dbReference type="GO" id="GO:0006310">
    <property type="term" value="P:DNA recombination"/>
    <property type="evidence" value="ECO:0007669"/>
    <property type="project" value="InterPro"/>
</dbReference>
<gene>
    <name evidence="15" type="ORF">METZ01_LOCUS79934</name>
</gene>
<dbReference type="SMART" id="SM00490">
    <property type="entry name" value="HELICc"/>
    <property type="match status" value="1"/>
</dbReference>
<dbReference type="GO" id="GO:0006269">
    <property type="term" value="P:DNA replication, synthesis of primer"/>
    <property type="evidence" value="ECO:0007669"/>
    <property type="project" value="UniProtKB-KW"/>
</dbReference>
<evidence type="ECO:0000256" key="4">
    <source>
        <dbReference type="ARBA" id="ARBA00022741"/>
    </source>
</evidence>
<keyword evidence="9" id="KW-0238">DNA-binding</keyword>
<evidence type="ECO:0000256" key="12">
    <source>
        <dbReference type="ARBA" id="ARBA00048988"/>
    </source>
</evidence>
<dbReference type="InterPro" id="IPR005259">
    <property type="entry name" value="PriA"/>
</dbReference>
<reference evidence="15" key="1">
    <citation type="submission" date="2018-05" db="EMBL/GenBank/DDBJ databases">
        <authorList>
            <person name="Lanie J.A."/>
            <person name="Ng W.-L."/>
            <person name="Kazmierczak K.M."/>
            <person name="Andrzejewski T.M."/>
            <person name="Davidsen T.M."/>
            <person name="Wayne K.J."/>
            <person name="Tettelin H."/>
            <person name="Glass J.I."/>
            <person name="Rusch D."/>
            <person name="Podicherti R."/>
            <person name="Tsui H.-C.T."/>
            <person name="Winkler M.E."/>
        </authorList>
    </citation>
    <scope>NUCLEOTIDE SEQUENCE</scope>
</reference>
<dbReference type="GO" id="GO:1990077">
    <property type="term" value="C:primosome complex"/>
    <property type="evidence" value="ECO:0007669"/>
    <property type="project" value="UniProtKB-KW"/>
</dbReference>
<evidence type="ECO:0000313" key="15">
    <source>
        <dbReference type="EMBL" id="SVA27080.1"/>
    </source>
</evidence>
<keyword evidence="3" id="KW-0479">Metal-binding</keyword>
<keyword evidence="6" id="KW-0347">Helicase</keyword>
<dbReference type="Pfam" id="PF18074">
    <property type="entry name" value="PriA_C"/>
    <property type="match status" value="1"/>
</dbReference>
<dbReference type="Pfam" id="PF18319">
    <property type="entry name" value="Zn_ribbon_PriA"/>
    <property type="match status" value="1"/>
</dbReference>
<dbReference type="SMART" id="SM00487">
    <property type="entry name" value="DEXDc"/>
    <property type="match status" value="1"/>
</dbReference>
<proteinExistence type="inferred from homology"/>
<dbReference type="GO" id="GO:0005524">
    <property type="term" value="F:ATP binding"/>
    <property type="evidence" value="ECO:0007669"/>
    <property type="project" value="UniProtKB-KW"/>
</dbReference>
<dbReference type="EMBL" id="UINC01006364">
    <property type="protein sequence ID" value="SVA27080.1"/>
    <property type="molecule type" value="Genomic_DNA"/>
</dbReference>
<dbReference type="GO" id="GO:0043138">
    <property type="term" value="F:3'-5' DNA helicase activity"/>
    <property type="evidence" value="ECO:0007669"/>
    <property type="project" value="UniProtKB-EC"/>
</dbReference>
<dbReference type="NCBIfam" id="TIGR00595">
    <property type="entry name" value="priA"/>
    <property type="match status" value="1"/>
</dbReference>
<dbReference type="CDD" id="cd17929">
    <property type="entry name" value="DEXHc_priA"/>
    <property type="match status" value="1"/>
</dbReference>
<dbReference type="Pfam" id="PF17764">
    <property type="entry name" value="PriA_3primeBD"/>
    <property type="match status" value="1"/>
</dbReference>
<comment type="catalytic activity">
    <reaction evidence="12">
        <text>ATP + H2O = ADP + phosphate + H(+)</text>
        <dbReference type="Rhea" id="RHEA:13065"/>
        <dbReference type="ChEBI" id="CHEBI:15377"/>
        <dbReference type="ChEBI" id="CHEBI:15378"/>
        <dbReference type="ChEBI" id="CHEBI:30616"/>
        <dbReference type="ChEBI" id="CHEBI:43474"/>
        <dbReference type="ChEBI" id="CHEBI:456216"/>
        <dbReference type="EC" id="5.6.2.4"/>
    </reaction>
</comment>
<dbReference type="Pfam" id="PF00270">
    <property type="entry name" value="DEAD"/>
    <property type="match status" value="1"/>
</dbReference>
<dbReference type="PROSITE" id="PS51194">
    <property type="entry name" value="HELICASE_CTER"/>
    <property type="match status" value="1"/>
</dbReference>
<keyword evidence="5" id="KW-0378">Hydrolase</keyword>
<accession>A0A381UG29</accession>
<keyword evidence="4" id="KW-0547">Nucleotide-binding</keyword>
<dbReference type="InterPro" id="IPR040498">
    <property type="entry name" value="PriA_CRR"/>
</dbReference>
<evidence type="ECO:0000259" key="13">
    <source>
        <dbReference type="PROSITE" id="PS51192"/>
    </source>
</evidence>
<dbReference type="Gene3D" id="3.40.1440.60">
    <property type="entry name" value="PriA, 3(prime) DNA-binding domain"/>
    <property type="match status" value="1"/>
</dbReference>
<dbReference type="InterPro" id="IPR001650">
    <property type="entry name" value="Helicase_C-like"/>
</dbReference>
<keyword evidence="8" id="KW-0067">ATP-binding</keyword>
<dbReference type="EC" id="5.6.2.4" evidence="11"/>
<evidence type="ECO:0000259" key="14">
    <source>
        <dbReference type="PROSITE" id="PS51194"/>
    </source>
</evidence>
<dbReference type="InterPro" id="IPR011545">
    <property type="entry name" value="DEAD/DEAH_box_helicase_dom"/>
</dbReference>
<keyword evidence="1" id="KW-0639">Primosome</keyword>
<organism evidence="15">
    <name type="scientific">marine metagenome</name>
    <dbReference type="NCBI Taxonomy" id="408172"/>
    <lineage>
        <taxon>unclassified sequences</taxon>
        <taxon>metagenomes</taxon>
        <taxon>ecological metagenomes</taxon>
    </lineage>
</organism>
<sequence>MVQPKKGQRVKVQFGKQEKIGFIHNIVSTTTVPANKLRTALKIIDDEALISKELFTLISWVARYYHHPIGEVYSTAVPLYLRQAKTPKIDLTPKESFQQEAHKKLTEEQEKGFKKILSFFNQNQTILLDGVTGSGKTELYLQSIDRSLKKNQQVLILVPEIGLTPQIFERFQRRFGNTVSVLHSGITNKQRAEIWMKASQGNLRMVIGTRSAVFTPFKNLGMIIVDEEHDPSFKQQSGLCYSSRDIAIVRATQSKASILLGSATPSFESLMNAKNGKYKKITLKQRVFSTPLPKTNIIDLRVHAQKQGLTKFLIKAIKKHINKGNQVLLYLNRRGFSPATVCLDCGNIEECPRCDTSLVLHKRKKLLVCHHCNYNKLWKKTCPECGSESTPLGEGTEQIEISLKNEFPNTQIVRIDRDTVKSKKQRTRLLDQAKSGAGQILLGTQMLAKGHDFPNLSMVAIINADQGMFGSDFRSSERFAQTFIQVSGRAGRRKIVGEVFLQTYNPKNPLLNTIISQDYNAFFSEAILDRKVLLWPPYSHLAVLHAQSTQKNSVFNFLKTIETAGNNINLGNTMLLGPVPSPIEKKAGKFRGQLLLLNTNRKELHQFLDKLCCVIKNTNKVKWSLDVDPIDLS</sequence>
<dbReference type="PANTHER" id="PTHR30580">
    <property type="entry name" value="PRIMOSOMAL PROTEIN N"/>
    <property type="match status" value="1"/>
</dbReference>
<dbReference type="GO" id="GO:0016787">
    <property type="term" value="F:hydrolase activity"/>
    <property type="evidence" value="ECO:0007669"/>
    <property type="project" value="UniProtKB-KW"/>
</dbReference>
<dbReference type="GO" id="GO:0006270">
    <property type="term" value="P:DNA replication initiation"/>
    <property type="evidence" value="ECO:0007669"/>
    <property type="project" value="TreeGrafter"/>
</dbReference>
<evidence type="ECO:0000256" key="2">
    <source>
        <dbReference type="ARBA" id="ARBA00022705"/>
    </source>
</evidence>
<evidence type="ECO:0000256" key="11">
    <source>
        <dbReference type="ARBA" id="ARBA00034808"/>
    </source>
</evidence>
<evidence type="ECO:0000256" key="6">
    <source>
        <dbReference type="ARBA" id="ARBA00022806"/>
    </source>
</evidence>
<evidence type="ECO:0000256" key="5">
    <source>
        <dbReference type="ARBA" id="ARBA00022801"/>
    </source>
</evidence>
<keyword evidence="7" id="KW-0862">Zinc</keyword>
<dbReference type="PROSITE" id="PS51192">
    <property type="entry name" value="HELICASE_ATP_BIND_1"/>
    <property type="match status" value="1"/>
</dbReference>
<evidence type="ECO:0000256" key="8">
    <source>
        <dbReference type="ARBA" id="ARBA00022840"/>
    </source>
</evidence>
<dbReference type="GO" id="GO:0003677">
    <property type="term" value="F:DNA binding"/>
    <property type="evidence" value="ECO:0007669"/>
    <property type="project" value="UniProtKB-KW"/>
</dbReference>
<feature type="domain" description="Helicase C-terminal" evidence="14">
    <location>
        <begin position="308"/>
        <end position="534"/>
    </location>
</feature>
<evidence type="ECO:0000256" key="1">
    <source>
        <dbReference type="ARBA" id="ARBA00022515"/>
    </source>
</evidence>
<dbReference type="FunFam" id="3.40.50.300:FF:000489">
    <property type="entry name" value="Primosome assembly protein PriA"/>
    <property type="match status" value="1"/>
</dbReference>
<dbReference type="Pfam" id="PF00271">
    <property type="entry name" value="Helicase_C"/>
    <property type="match status" value="1"/>
</dbReference>
<dbReference type="SUPFAM" id="SSF52540">
    <property type="entry name" value="P-loop containing nucleoside triphosphate hydrolases"/>
    <property type="match status" value="2"/>
</dbReference>
<dbReference type="PANTHER" id="PTHR30580:SF0">
    <property type="entry name" value="PRIMOSOMAL PROTEIN N"/>
    <property type="match status" value="1"/>
</dbReference>
<dbReference type="InterPro" id="IPR027417">
    <property type="entry name" value="P-loop_NTPase"/>
</dbReference>
<evidence type="ECO:0000256" key="7">
    <source>
        <dbReference type="ARBA" id="ARBA00022833"/>
    </source>
</evidence>
<dbReference type="InterPro" id="IPR014001">
    <property type="entry name" value="Helicase_ATP-bd"/>
</dbReference>
<evidence type="ECO:0000256" key="10">
    <source>
        <dbReference type="ARBA" id="ARBA00023235"/>
    </source>
</evidence>
<dbReference type="Gene3D" id="3.40.50.300">
    <property type="entry name" value="P-loop containing nucleotide triphosphate hydrolases"/>
    <property type="match status" value="2"/>
</dbReference>
<dbReference type="InterPro" id="IPR041236">
    <property type="entry name" value="PriA_C"/>
</dbReference>
<dbReference type="HAMAP" id="MF_00983">
    <property type="entry name" value="PriA"/>
    <property type="match status" value="1"/>
</dbReference>
<evidence type="ECO:0000256" key="3">
    <source>
        <dbReference type="ARBA" id="ARBA00022723"/>
    </source>
</evidence>
<keyword evidence="2" id="KW-0235">DNA replication</keyword>
<dbReference type="InterPro" id="IPR042115">
    <property type="entry name" value="PriA_3primeBD_sf"/>
</dbReference>
<name>A0A381UG29_9ZZZZ</name>
<dbReference type="InterPro" id="IPR041222">
    <property type="entry name" value="PriA_3primeBD"/>
</dbReference>
<keyword evidence="10" id="KW-0413">Isomerase</keyword>
<dbReference type="AlphaFoldDB" id="A0A381UG29"/>
<protein>
    <recommendedName>
        <fullName evidence="11">DNA 3'-5' helicase</fullName>
        <ecNumber evidence="11">5.6.2.4</ecNumber>
    </recommendedName>
</protein>